<feature type="compositionally biased region" description="Basic and acidic residues" evidence="1">
    <location>
        <begin position="33"/>
        <end position="44"/>
    </location>
</feature>
<protein>
    <submittedName>
        <fullName evidence="2">Uncharacterized protein</fullName>
    </submittedName>
</protein>
<feature type="region of interest" description="Disordered" evidence="1">
    <location>
        <begin position="1"/>
        <end position="85"/>
    </location>
</feature>
<dbReference type="PANTHER" id="PTHR15921">
    <property type="entry name" value="PRE-MRNA CLEAVAGE COMPLEX II"/>
    <property type="match status" value="1"/>
</dbReference>
<dbReference type="EMBL" id="CAJNNW010027576">
    <property type="protein sequence ID" value="CAE8692101.1"/>
    <property type="molecule type" value="Genomic_DNA"/>
</dbReference>
<evidence type="ECO:0000313" key="3">
    <source>
        <dbReference type="Proteomes" id="UP000626109"/>
    </source>
</evidence>
<dbReference type="GO" id="GO:0005849">
    <property type="term" value="C:mRNA cleavage factor complex"/>
    <property type="evidence" value="ECO:0007669"/>
    <property type="project" value="TreeGrafter"/>
</dbReference>
<reference evidence="2" key="1">
    <citation type="submission" date="2021-02" db="EMBL/GenBank/DDBJ databases">
        <authorList>
            <person name="Dougan E. K."/>
            <person name="Rhodes N."/>
            <person name="Thang M."/>
            <person name="Chan C."/>
        </authorList>
    </citation>
    <scope>NUCLEOTIDE SEQUENCE</scope>
</reference>
<dbReference type="AlphaFoldDB" id="A0A813K664"/>
<dbReference type="GO" id="GO:0031124">
    <property type="term" value="P:mRNA 3'-end processing"/>
    <property type="evidence" value="ECO:0007669"/>
    <property type="project" value="InterPro"/>
</dbReference>
<name>A0A813K664_POLGL</name>
<dbReference type="GO" id="GO:0000993">
    <property type="term" value="F:RNA polymerase II complex binding"/>
    <property type="evidence" value="ECO:0007669"/>
    <property type="project" value="InterPro"/>
</dbReference>
<proteinExistence type="predicted"/>
<feature type="compositionally biased region" description="Basic and acidic residues" evidence="1">
    <location>
        <begin position="215"/>
        <end position="225"/>
    </location>
</feature>
<evidence type="ECO:0000313" key="2">
    <source>
        <dbReference type="EMBL" id="CAE8692101.1"/>
    </source>
</evidence>
<evidence type="ECO:0000256" key="1">
    <source>
        <dbReference type="SAM" id="MobiDB-lite"/>
    </source>
</evidence>
<dbReference type="Proteomes" id="UP000626109">
    <property type="component" value="Unassembled WGS sequence"/>
</dbReference>
<gene>
    <name evidence="2" type="ORF">PGLA2088_LOCUS27726</name>
</gene>
<feature type="non-terminal residue" evidence="2">
    <location>
        <position position="428"/>
    </location>
</feature>
<dbReference type="PANTHER" id="PTHR15921:SF3">
    <property type="entry name" value="PRE-MRNA CLEAVAGE COMPLEX 2 PROTEIN PCF11"/>
    <property type="match status" value="1"/>
</dbReference>
<accession>A0A813K664</accession>
<dbReference type="GO" id="GO:0005737">
    <property type="term" value="C:cytoplasm"/>
    <property type="evidence" value="ECO:0007669"/>
    <property type="project" value="TreeGrafter"/>
</dbReference>
<comment type="caution">
    <text evidence="2">The sequence shown here is derived from an EMBL/GenBank/DDBJ whole genome shotgun (WGS) entry which is preliminary data.</text>
</comment>
<organism evidence="2 3">
    <name type="scientific">Polarella glacialis</name>
    <name type="common">Dinoflagellate</name>
    <dbReference type="NCBI Taxonomy" id="89957"/>
    <lineage>
        <taxon>Eukaryota</taxon>
        <taxon>Sar</taxon>
        <taxon>Alveolata</taxon>
        <taxon>Dinophyceae</taxon>
        <taxon>Suessiales</taxon>
        <taxon>Suessiaceae</taxon>
        <taxon>Polarella</taxon>
    </lineage>
</organism>
<dbReference type="GO" id="GO:0006369">
    <property type="term" value="P:termination of RNA polymerase II transcription"/>
    <property type="evidence" value="ECO:0007669"/>
    <property type="project" value="InterPro"/>
</dbReference>
<dbReference type="GO" id="GO:0003729">
    <property type="term" value="F:mRNA binding"/>
    <property type="evidence" value="ECO:0007669"/>
    <property type="project" value="InterPro"/>
</dbReference>
<feature type="compositionally biased region" description="Basic residues" evidence="1">
    <location>
        <begin position="226"/>
        <end position="235"/>
    </location>
</feature>
<feature type="compositionally biased region" description="Basic and acidic residues" evidence="1">
    <location>
        <begin position="1"/>
        <end position="14"/>
    </location>
</feature>
<sequence length="428" mass="46516">VKPADPRQPVDPRSRQASSASPGESVATVDHAATMHEVKKEHPSSVDLTDAGRGQKRPLPEGAPQGKGVETVSDDEDDTAVGAGNLPLVPTRQIMQGLPSIGFSEAWLRQFLSQTPTAGSQQAPAVGRKVLGASGDQMVYVDEISPSEILLLTQFVFMLEERLRRTGRSVDLAQRVSHTFSYLQVDLACDVMLKSLFEEQPFQCSTTGLRFSSREKLRKHQEGKDRRKKIQQHRKGGAEARGWTESIPDWVGNRDLVVGPALFRLGGIGDDGPKASEMMNALAQGAVSDGEDEDGESCGSRWMAPCDDRRSVCPISGEPFERVWSPALNDWAYSDVVALEMNASKPLRFPPGGPMGPKGLSETAVLFKKSCFFNTPLSRRLEALDDCRGSLRGDTAAFAPIPQATAHSDDSELLALFCAARPPVRAFF</sequence>
<feature type="region of interest" description="Disordered" evidence="1">
    <location>
        <begin position="215"/>
        <end position="241"/>
    </location>
</feature>
<dbReference type="InterPro" id="IPR045154">
    <property type="entry name" value="PCF11-like"/>
</dbReference>